<dbReference type="EMBL" id="JBFOLJ010000010">
    <property type="protein sequence ID" value="KAL2502726.1"/>
    <property type="molecule type" value="Genomic_DNA"/>
</dbReference>
<evidence type="ECO:0000313" key="3">
    <source>
        <dbReference type="Proteomes" id="UP001604277"/>
    </source>
</evidence>
<accession>A0ABD1SQG4</accession>
<name>A0ABD1SQG4_9LAMI</name>
<dbReference type="Proteomes" id="UP001604277">
    <property type="component" value="Unassembled WGS sequence"/>
</dbReference>
<protein>
    <submittedName>
        <fullName evidence="2">Uncharacterized protein</fullName>
    </submittedName>
</protein>
<evidence type="ECO:0000256" key="1">
    <source>
        <dbReference type="SAM" id="MobiDB-lite"/>
    </source>
</evidence>
<evidence type="ECO:0000313" key="2">
    <source>
        <dbReference type="EMBL" id="KAL2502726.1"/>
    </source>
</evidence>
<comment type="caution">
    <text evidence="2">The sequence shown here is derived from an EMBL/GenBank/DDBJ whole genome shotgun (WGS) entry which is preliminary data.</text>
</comment>
<feature type="compositionally biased region" description="Basic residues" evidence="1">
    <location>
        <begin position="111"/>
        <end position="129"/>
    </location>
</feature>
<gene>
    <name evidence="2" type="ORF">Fot_36574</name>
</gene>
<proteinExistence type="predicted"/>
<organism evidence="2 3">
    <name type="scientific">Forsythia ovata</name>
    <dbReference type="NCBI Taxonomy" id="205694"/>
    <lineage>
        <taxon>Eukaryota</taxon>
        <taxon>Viridiplantae</taxon>
        <taxon>Streptophyta</taxon>
        <taxon>Embryophyta</taxon>
        <taxon>Tracheophyta</taxon>
        <taxon>Spermatophyta</taxon>
        <taxon>Magnoliopsida</taxon>
        <taxon>eudicotyledons</taxon>
        <taxon>Gunneridae</taxon>
        <taxon>Pentapetalae</taxon>
        <taxon>asterids</taxon>
        <taxon>lamiids</taxon>
        <taxon>Lamiales</taxon>
        <taxon>Oleaceae</taxon>
        <taxon>Forsythieae</taxon>
        <taxon>Forsythia</taxon>
    </lineage>
</organism>
<dbReference type="AlphaFoldDB" id="A0ABD1SQG4"/>
<feature type="region of interest" description="Disordered" evidence="1">
    <location>
        <begin position="70"/>
        <end position="129"/>
    </location>
</feature>
<keyword evidence="3" id="KW-1185">Reference proteome</keyword>
<reference evidence="3" key="1">
    <citation type="submission" date="2024-07" db="EMBL/GenBank/DDBJ databases">
        <title>Two chromosome-level genome assemblies of Korean endemic species Abeliophyllum distichum and Forsythia ovata (Oleaceae).</title>
        <authorList>
            <person name="Jang H."/>
        </authorList>
    </citation>
    <scope>NUCLEOTIDE SEQUENCE [LARGE SCALE GENOMIC DNA]</scope>
</reference>
<sequence>MKRLLLGWGFGGLSDGGGGCSAVGDVVVVSSGMLGWLCVGDGGGGCFAAVHRLMAKLVGCTCQNLTEGKSIDSKKSKERSKKSPPAAATKESSTKNVVEPASESDGSVGHHPSRILHFRSSQRRIRRGT</sequence>